<evidence type="ECO:0000313" key="4">
    <source>
        <dbReference type="Proteomes" id="UP000504604"/>
    </source>
</evidence>
<dbReference type="Gramene" id="SIN_1000230.t">
    <property type="protein sequence ID" value="SIN_1000230.t"/>
    <property type="gene ID" value="SIN_1000230"/>
</dbReference>
<dbReference type="KEGG" id="sind:105180282"/>
<dbReference type="InterPro" id="IPR013783">
    <property type="entry name" value="Ig-like_fold"/>
</dbReference>
<dbReference type="RefSeq" id="XP_011102257.1">
    <property type="nucleotide sequence ID" value="XM_011103955.2"/>
</dbReference>
<sequence>MTRLTIVLAGALCLLSLAQVANSEKAKFIVRGDVYCDYCRATFVTQFSKRMPGAEVKLVCRDDFDKDNVTLRMTGIVTDDKGEYTIDVEDDHKSETCEVTLVKSSMHDCAEIVKDGLGRKSAADVVLTTTDYYNDKFRNSSSLTFSPKKRAPECIELKKEIEEDPIPLPDH</sequence>
<evidence type="ECO:0000256" key="3">
    <source>
        <dbReference type="SAM" id="SignalP"/>
    </source>
</evidence>
<feature type="signal peptide" evidence="3">
    <location>
        <begin position="1"/>
        <end position="23"/>
    </location>
</feature>
<evidence type="ECO:0000256" key="1">
    <source>
        <dbReference type="ARBA" id="ARBA00010049"/>
    </source>
</evidence>
<name>A0A6I9UJU0_SESIN</name>
<evidence type="ECO:0000256" key="2">
    <source>
        <dbReference type="ARBA" id="ARBA00023157"/>
    </source>
</evidence>
<keyword evidence="4" id="KW-1185">Reference proteome</keyword>
<dbReference type="InParanoid" id="A0A6I9UJU0"/>
<dbReference type="OrthoDB" id="1888725at2759"/>
<accession>A0A6I9UJU0</accession>
<dbReference type="Proteomes" id="UP000504604">
    <property type="component" value="Unplaced"/>
</dbReference>
<keyword evidence="2" id="KW-1015">Disulfide bond</keyword>
<dbReference type="InterPro" id="IPR006041">
    <property type="entry name" value="Pollen_Ole_e1_allergen"/>
</dbReference>
<dbReference type="Pfam" id="PF01190">
    <property type="entry name" value="Pollen_Ole_e_1"/>
    <property type="match status" value="1"/>
</dbReference>
<organism evidence="4 5">
    <name type="scientific">Sesamum indicum</name>
    <name type="common">Oriental sesame</name>
    <name type="synonym">Sesamum orientale</name>
    <dbReference type="NCBI Taxonomy" id="4182"/>
    <lineage>
        <taxon>Eukaryota</taxon>
        <taxon>Viridiplantae</taxon>
        <taxon>Streptophyta</taxon>
        <taxon>Embryophyta</taxon>
        <taxon>Tracheophyta</taxon>
        <taxon>Spermatophyta</taxon>
        <taxon>Magnoliopsida</taxon>
        <taxon>eudicotyledons</taxon>
        <taxon>Gunneridae</taxon>
        <taxon>Pentapetalae</taxon>
        <taxon>asterids</taxon>
        <taxon>lamiids</taxon>
        <taxon>Lamiales</taxon>
        <taxon>Pedaliaceae</taxon>
        <taxon>Sesamum</taxon>
    </lineage>
</organism>
<gene>
    <name evidence="5" type="primary">LOC105180282</name>
</gene>
<protein>
    <submittedName>
        <fullName evidence="5">Olee1-like protein</fullName>
    </submittedName>
</protein>
<keyword evidence="3" id="KW-0732">Signal</keyword>
<dbReference type="AlphaFoldDB" id="A0A6I9UJU0"/>
<reference evidence="5" key="1">
    <citation type="submission" date="2025-08" db="UniProtKB">
        <authorList>
            <consortium name="RefSeq"/>
        </authorList>
    </citation>
    <scope>IDENTIFICATION</scope>
</reference>
<comment type="similarity">
    <text evidence="1">Belongs to the Ole e I family.</text>
</comment>
<feature type="chain" id="PRO_5026997921" evidence="3">
    <location>
        <begin position="24"/>
        <end position="171"/>
    </location>
</feature>
<dbReference type="GeneID" id="105180282"/>
<dbReference type="PANTHER" id="PTHR31614">
    <property type="entry name" value="PROTEIN DOWNSTREAM OF FLC-RELATED"/>
    <property type="match status" value="1"/>
</dbReference>
<evidence type="ECO:0000313" key="5">
    <source>
        <dbReference type="RefSeq" id="XP_011102257.1"/>
    </source>
</evidence>
<dbReference type="Gene3D" id="2.60.40.10">
    <property type="entry name" value="Immunoglobulins"/>
    <property type="match status" value="1"/>
</dbReference>
<dbReference type="PANTHER" id="PTHR31614:SF24">
    <property type="entry name" value="OLEE1-LIKE PROTEIN"/>
    <property type="match status" value="1"/>
</dbReference>
<proteinExistence type="inferred from homology"/>